<dbReference type="Gene3D" id="2.40.100.10">
    <property type="entry name" value="Cyclophilin-like"/>
    <property type="match status" value="1"/>
</dbReference>
<dbReference type="EMBL" id="UINC01114701">
    <property type="protein sequence ID" value="SVC85193.1"/>
    <property type="molecule type" value="Genomic_DNA"/>
</dbReference>
<keyword evidence="2" id="KW-0697">Rotamase</keyword>
<dbReference type="AlphaFoldDB" id="A0A382QI32"/>
<proteinExistence type="predicted"/>
<dbReference type="SUPFAM" id="SSF50891">
    <property type="entry name" value="Cyclophilin-like"/>
    <property type="match status" value="1"/>
</dbReference>
<evidence type="ECO:0000259" key="4">
    <source>
        <dbReference type="PROSITE" id="PS50072"/>
    </source>
</evidence>
<dbReference type="InterPro" id="IPR029000">
    <property type="entry name" value="Cyclophilin-like_dom_sf"/>
</dbReference>
<dbReference type="Pfam" id="PF00160">
    <property type="entry name" value="Pro_isomerase"/>
    <property type="match status" value="1"/>
</dbReference>
<organism evidence="5">
    <name type="scientific">marine metagenome</name>
    <dbReference type="NCBI Taxonomy" id="408172"/>
    <lineage>
        <taxon>unclassified sequences</taxon>
        <taxon>metagenomes</taxon>
        <taxon>ecological metagenomes</taxon>
    </lineage>
</organism>
<evidence type="ECO:0000256" key="1">
    <source>
        <dbReference type="ARBA" id="ARBA00013194"/>
    </source>
</evidence>
<gene>
    <name evidence="5" type="ORF">METZ01_LOCUS338047</name>
</gene>
<sequence length="232" mass="25300">VVEGLVQIKKLTPQTLFDSVVILTEAEYKGESPDAAAVASVAKPNTPKPPATGEGITLDNPEILIKTAKGDLEVTLFENNCYSTVASFVMLAEDDFFSKGPDGGKMTFYESIEQDGKNLCLITGSPTNDGDGDPGYKLIDEKTKHKCERGSLVMLKQYDEEKDGYAENSSGSQFFICTQDIPYFDVNFDFTVFGKVTKGLEVLDKLKKGDALEAISVVKKKSHGYGNIRKAK</sequence>
<evidence type="ECO:0000313" key="5">
    <source>
        <dbReference type="EMBL" id="SVC85193.1"/>
    </source>
</evidence>
<reference evidence="5" key="1">
    <citation type="submission" date="2018-05" db="EMBL/GenBank/DDBJ databases">
        <authorList>
            <person name="Lanie J.A."/>
            <person name="Ng W.-L."/>
            <person name="Kazmierczak K.M."/>
            <person name="Andrzejewski T.M."/>
            <person name="Davidsen T.M."/>
            <person name="Wayne K.J."/>
            <person name="Tettelin H."/>
            <person name="Glass J.I."/>
            <person name="Rusch D."/>
            <person name="Podicherti R."/>
            <person name="Tsui H.-C.T."/>
            <person name="Winkler M.E."/>
        </authorList>
    </citation>
    <scope>NUCLEOTIDE SEQUENCE</scope>
</reference>
<accession>A0A382QI32</accession>
<dbReference type="InterPro" id="IPR044666">
    <property type="entry name" value="Cyclophilin_A-like"/>
</dbReference>
<dbReference type="InterPro" id="IPR002130">
    <property type="entry name" value="Cyclophilin-type_PPIase_dom"/>
</dbReference>
<evidence type="ECO:0000256" key="2">
    <source>
        <dbReference type="ARBA" id="ARBA00023110"/>
    </source>
</evidence>
<protein>
    <recommendedName>
        <fullName evidence="1">peptidylprolyl isomerase</fullName>
        <ecNumber evidence="1">5.2.1.8</ecNumber>
    </recommendedName>
</protein>
<dbReference type="PANTHER" id="PTHR45625:SF4">
    <property type="entry name" value="PEPTIDYLPROLYL ISOMERASE DOMAIN AND WD REPEAT-CONTAINING PROTEIN 1"/>
    <property type="match status" value="1"/>
</dbReference>
<keyword evidence="3" id="KW-0413">Isomerase</keyword>
<dbReference type="GO" id="GO:0003755">
    <property type="term" value="F:peptidyl-prolyl cis-trans isomerase activity"/>
    <property type="evidence" value="ECO:0007669"/>
    <property type="project" value="UniProtKB-KW"/>
</dbReference>
<dbReference type="PROSITE" id="PS50072">
    <property type="entry name" value="CSA_PPIASE_2"/>
    <property type="match status" value="1"/>
</dbReference>
<dbReference type="EC" id="5.2.1.8" evidence="1"/>
<dbReference type="PANTHER" id="PTHR45625">
    <property type="entry name" value="PEPTIDYL-PROLYL CIS-TRANS ISOMERASE-RELATED"/>
    <property type="match status" value="1"/>
</dbReference>
<feature type="domain" description="PPIase cyclophilin-type" evidence="4">
    <location>
        <begin position="70"/>
        <end position="208"/>
    </location>
</feature>
<evidence type="ECO:0000256" key="3">
    <source>
        <dbReference type="ARBA" id="ARBA00023235"/>
    </source>
</evidence>
<name>A0A382QI32_9ZZZZ</name>
<feature type="non-terminal residue" evidence="5">
    <location>
        <position position="1"/>
    </location>
</feature>